<feature type="active site" description="Nucleophile" evidence="4 5">
    <location>
        <position position="52"/>
    </location>
</feature>
<name>A0A975BR13_9BACT</name>
<dbReference type="RefSeq" id="WP_207678545.1">
    <property type="nucleotide sequence ID" value="NZ_CP061800.1"/>
</dbReference>
<dbReference type="Gene3D" id="3.30.70.580">
    <property type="entry name" value="Pseudouridine synthase I, catalytic domain, N-terminal subdomain"/>
    <property type="match status" value="1"/>
</dbReference>
<dbReference type="SUPFAM" id="SSF55120">
    <property type="entry name" value="Pseudouridine synthase"/>
    <property type="match status" value="1"/>
</dbReference>
<evidence type="ECO:0000256" key="4">
    <source>
        <dbReference type="HAMAP-Rule" id="MF_00171"/>
    </source>
</evidence>
<evidence type="ECO:0000259" key="8">
    <source>
        <dbReference type="Pfam" id="PF01416"/>
    </source>
</evidence>
<dbReference type="Proteomes" id="UP000663722">
    <property type="component" value="Chromosome"/>
</dbReference>
<gene>
    <name evidence="4 9" type="primary">truA</name>
    <name evidence="9" type="ORF">dnm_063350</name>
</gene>
<evidence type="ECO:0000256" key="5">
    <source>
        <dbReference type="PIRSR" id="PIRSR001430-1"/>
    </source>
</evidence>
<dbReference type="GO" id="GO:0003723">
    <property type="term" value="F:RNA binding"/>
    <property type="evidence" value="ECO:0007669"/>
    <property type="project" value="InterPro"/>
</dbReference>
<feature type="binding site" evidence="4 6">
    <location>
        <position position="110"/>
    </location>
    <ligand>
        <name>substrate</name>
    </ligand>
</feature>
<keyword evidence="3 4" id="KW-0413">Isomerase</keyword>
<comment type="function">
    <text evidence="4">Formation of pseudouridine at positions 38, 39 and 40 in the anticodon stem and loop of transfer RNAs.</text>
</comment>
<dbReference type="InterPro" id="IPR020094">
    <property type="entry name" value="TruA/RsuA/RluB/E/F_N"/>
</dbReference>
<evidence type="ECO:0000256" key="3">
    <source>
        <dbReference type="ARBA" id="ARBA00023235"/>
    </source>
</evidence>
<dbReference type="InterPro" id="IPR020095">
    <property type="entry name" value="PsdUridine_synth_TruA_C"/>
</dbReference>
<dbReference type="CDD" id="cd02570">
    <property type="entry name" value="PseudoU_synth_EcTruA"/>
    <property type="match status" value="1"/>
</dbReference>
<dbReference type="KEGG" id="dmm:dnm_063350"/>
<evidence type="ECO:0000256" key="7">
    <source>
        <dbReference type="RuleBase" id="RU003792"/>
    </source>
</evidence>
<organism evidence="9 10">
    <name type="scientific">Desulfonema magnum</name>
    <dbReference type="NCBI Taxonomy" id="45655"/>
    <lineage>
        <taxon>Bacteria</taxon>
        <taxon>Pseudomonadati</taxon>
        <taxon>Thermodesulfobacteriota</taxon>
        <taxon>Desulfobacteria</taxon>
        <taxon>Desulfobacterales</taxon>
        <taxon>Desulfococcaceae</taxon>
        <taxon>Desulfonema</taxon>
    </lineage>
</organism>
<dbReference type="HAMAP" id="MF_00171">
    <property type="entry name" value="TruA"/>
    <property type="match status" value="1"/>
</dbReference>
<dbReference type="InterPro" id="IPR020097">
    <property type="entry name" value="PsdUridine_synth_TruA_a/b_dom"/>
</dbReference>
<accession>A0A975BR13</accession>
<comment type="catalytic activity">
    <reaction evidence="4 7">
        <text>uridine(38/39/40) in tRNA = pseudouridine(38/39/40) in tRNA</text>
        <dbReference type="Rhea" id="RHEA:22376"/>
        <dbReference type="Rhea" id="RHEA-COMP:10085"/>
        <dbReference type="Rhea" id="RHEA-COMP:10087"/>
        <dbReference type="ChEBI" id="CHEBI:65314"/>
        <dbReference type="ChEBI" id="CHEBI:65315"/>
        <dbReference type="EC" id="5.4.99.12"/>
    </reaction>
</comment>
<dbReference type="AlphaFoldDB" id="A0A975BR13"/>
<proteinExistence type="inferred from homology"/>
<dbReference type="NCBIfam" id="TIGR00071">
    <property type="entry name" value="hisT_truA"/>
    <property type="match status" value="1"/>
</dbReference>
<sequence length="245" mass="27688">MTNFKLTIEYDGTAYHGWQRQKNDRTVQEEIEKALMTMTGKKVTLTGSGRTDAGVHALGQVANFHCNTKLTPDVFQKGLNSLTDRDIVIRECTQADETFHARYDAKSKTYNYKILNRLIPAAVSRQYVWFIRKKLNISAMRSAILHIIGTHDFKAFEGAGSPRSHTTRCILNANLVEQDDGYLLFEIEANGFLKFMVRNIVGTLADVGHDKITPDDFKDILLSKDRDQAGPTAPPQGLFLMNVRY</sequence>
<dbReference type="InterPro" id="IPR020103">
    <property type="entry name" value="PsdUridine_synth_cat_dom_sf"/>
</dbReference>
<keyword evidence="2 4" id="KW-0819">tRNA processing</keyword>
<comment type="caution">
    <text evidence="4">Lacks conserved residue(s) required for the propagation of feature annotation.</text>
</comment>
<reference evidence="9" key="1">
    <citation type="journal article" date="2021" name="Microb. Physiol.">
        <title>Proteogenomic Insights into the Physiology of Marine, Sulfate-Reducing, Filamentous Desulfonema limicola and Desulfonema magnum.</title>
        <authorList>
            <person name="Schnaars V."/>
            <person name="Wohlbrand L."/>
            <person name="Scheve S."/>
            <person name="Hinrichs C."/>
            <person name="Reinhardt R."/>
            <person name="Rabus R."/>
        </authorList>
    </citation>
    <scope>NUCLEOTIDE SEQUENCE</scope>
    <source>
        <strain evidence="9">4be13</strain>
    </source>
</reference>
<feature type="domain" description="Pseudouridine synthase I TruA alpha/beta" evidence="8">
    <location>
        <begin position="143"/>
        <end position="245"/>
    </location>
</feature>
<dbReference type="EC" id="5.4.99.12" evidence="4"/>
<keyword evidence="10" id="KW-1185">Reference proteome</keyword>
<comment type="subunit">
    <text evidence="4">Homodimer.</text>
</comment>
<dbReference type="Pfam" id="PF01416">
    <property type="entry name" value="PseudoU_synth_1"/>
    <property type="match status" value="2"/>
</dbReference>
<dbReference type="GO" id="GO:0160147">
    <property type="term" value="F:tRNA pseudouridine(38-40) synthase activity"/>
    <property type="evidence" value="ECO:0007669"/>
    <property type="project" value="UniProtKB-EC"/>
</dbReference>
<evidence type="ECO:0000256" key="6">
    <source>
        <dbReference type="PIRSR" id="PIRSR001430-2"/>
    </source>
</evidence>
<dbReference type="Gene3D" id="3.30.70.660">
    <property type="entry name" value="Pseudouridine synthase I, catalytic domain, C-terminal subdomain"/>
    <property type="match status" value="1"/>
</dbReference>
<dbReference type="PANTHER" id="PTHR11142">
    <property type="entry name" value="PSEUDOURIDYLATE SYNTHASE"/>
    <property type="match status" value="1"/>
</dbReference>
<protein>
    <recommendedName>
        <fullName evidence="4">tRNA pseudouridine synthase A</fullName>
        <ecNumber evidence="4">5.4.99.12</ecNumber>
    </recommendedName>
    <alternativeName>
        <fullName evidence="4">tRNA pseudouridine(38-40) synthase</fullName>
    </alternativeName>
    <alternativeName>
        <fullName evidence="4">tRNA pseudouridylate synthase I</fullName>
    </alternativeName>
    <alternativeName>
        <fullName evidence="4">tRNA-uridine isomerase I</fullName>
    </alternativeName>
</protein>
<dbReference type="GO" id="GO:0031119">
    <property type="term" value="P:tRNA pseudouridine synthesis"/>
    <property type="evidence" value="ECO:0007669"/>
    <property type="project" value="UniProtKB-UniRule"/>
</dbReference>
<comment type="similarity">
    <text evidence="1 4 7">Belongs to the tRNA pseudouridine synthase TruA family.</text>
</comment>
<evidence type="ECO:0000256" key="2">
    <source>
        <dbReference type="ARBA" id="ARBA00022694"/>
    </source>
</evidence>
<dbReference type="FunFam" id="3.30.70.580:FF:000001">
    <property type="entry name" value="tRNA pseudouridine synthase A"/>
    <property type="match status" value="1"/>
</dbReference>
<dbReference type="EMBL" id="CP061800">
    <property type="protein sequence ID" value="QTA90274.1"/>
    <property type="molecule type" value="Genomic_DNA"/>
</dbReference>
<evidence type="ECO:0000313" key="9">
    <source>
        <dbReference type="EMBL" id="QTA90274.1"/>
    </source>
</evidence>
<feature type="domain" description="Pseudouridine synthase I TruA alpha/beta" evidence="8">
    <location>
        <begin position="8"/>
        <end position="104"/>
    </location>
</feature>
<dbReference type="PIRSF" id="PIRSF001430">
    <property type="entry name" value="tRNA_psdUrid_synth"/>
    <property type="match status" value="1"/>
</dbReference>
<dbReference type="InterPro" id="IPR001406">
    <property type="entry name" value="PsdUridine_synth_TruA"/>
</dbReference>
<evidence type="ECO:0000256" key="1">
    <source>
        <dbReference type="ARBA" id="ARBA00009375"/>
    </source>
</evidence>
<dbReference type="PANTHER" id="PTHR11142:SF0">
    <property type="entry name" value="TRNA PSEUDOURIDINE SYNTHASE-LIKE 1"/>
    <property type="match status" value="1"/>
</dbReference>
<evidence type="ECO:0000313" key="10">
    <source>
        <dbReference type="Proteomes" id="UP000663722"/>
    </source>
</evidence>